<organism evidence="6 7">
    <name type="scientific">Solanum commersonii</name>
    <name type="common">Commerson's wild potato</name>
    <name type="synonym">Commerson's nightshade</name>
    <dbReference type="NCBI Taxonomy" id="4109"/>
    <lineage>
        <taxon>Eukaryota</taxon>
        <taxon>Viridiplantae</taxon>
        <taxon>Streptophyta</taxon>
        <taxon>Embryophyta</taxon>
        <taxon>Tracheophyta</taxon>
        <taxon>Spermatophyta</taxon>
        <taxon>Magnoliopsida</taxon>
        <taxon>eudicotyledons</taxon>
        <taxon>Gunneridae</taxon>
        <taxon>Pentapetalae</taxon>
        <taxon>asterids</taxon>
        <taxon>lamiids</taxon>
        <taxon>Solanales</taxon>
        <taxon>Solanaceae</taxon>
        <taxon>Solanoideae</taxon>
        <taxon>Solaneae</taxon>
        <taxon>Solanum</taxon>
    </lineage>
</organism>
<dbReference type="GO" id="GO:0015990">
    <property type="term" value="P:electron transport coupled proton transport"/>
    <property type="evidence" value="ECO:0007669"/>
    <property type="project" value="TreeGrafter"/>
</dbReference>
<dbReference type="PANTHER" id="PTHR43507:SF1">
    <property type="entry name" value="NADH-UBIQUINONE OXIDOREDUCTASE CHAIN 4"/>
    <property type="match status" value="1"/>
</dbReference>
<gene>
    <name evidence="6" type="ORF">H5410_021674</name>
</gene>
<evidence type="ECO:0000256" key="4">
    <source>
        <dbReference type="ARBA" id="ARBA00031025"/>
    </source>
</evidence>
<sequence length="366" mass="41730">MPPDLNVYPRPRGAIPQAALHTMGLYNLLDLLIEGIQQLAYLKASNEALKKETEVLKSGSSRSTRIIPRYEVGSELFDGERTAAMESAALAVVLFHGLGGVVIGELEHSLLHDIQRRSELQHRLSLYFIGRNEPRHLPLFLGILERQFLLEKRVEAALVGMGFPPDSSGSEWSYSLSRAKKNYSSFSSKFKNTTHTINWSMRLSYYFLYPAVLLIQIDPSTTKSQFVESLRWLPYENINCYLGVDDISLFFVILTIFLIPICILVCCSSMISYGTEYITTFIIREFIIIVVFCILDLSLFYVLPESVIIPMLCGAEGIRFETKKDEGSISIFSLYFTWIYFYVTSYSIDSSPNRNNRFTNLINHII</sequence>
<name>A0A9J5ZBZ9_SOLCO</name>
<accession>A0A9J5ZBZ9</accession>
<evidence type="ECO:0000256" key="1">
    <source>
        <dbReference type="ARBA" id="ARBA00012944"/>
    </source>
</evidence>
<dbReference type="EC" id="7.1.1.2" evidence="1"/>
<dbReference type="GO" id="GO:0048039">
    <property type="term" value="F:ubiquinone binding"/>
    <property type="evidence" value="ECO:0007669"/>
    <property type="project" value="TreeGrafter"/>
</dbReference>
<dbReference type="GO" id="GO:0008137">
    <property type="term" value="F:NADH dehydrogenase (ubiquinone) activity"/>
    <property type="evidence" value="ECO:0007669"/>
    <property type="project" value="UniProtKB-EC"/>
</dbReference>
<evidence type="ECO:0000256" key="2">
    <source>
        <dbReference type="ARBA" id="ARBA00021006"/>
    </source>
</evidence>
<evidence type="ECO:0000313" key="7">
    <source>
        <dbReference type="Proteomes" id="UP000824120"/>
    </source>
</evidence>
<feature type="transmembrane region" description="Helical" evidence="5">
    <location>
        <begin position="286"/>
        <end position="303"/>
    </location>
</feature>
<dbReference type="GO" id="GO:0003954">
    <property type="term" value="F:NADH dehydrogenase activity"/>
    <property type="evidence" value="ECO:0007669"/>
    <property type="project" value="TreeGrafter"/>
</dbReference>
<keyword evidence="5" id="KW-0472">Membrane</keyword>
<reference evidence="6 7" key="1">
    <citation type="submission" date="2020-09" db="EMBL/GenBank/DDBJ databases">
        <title>De no assembly of potato wild relative species, Solanum commersonii.</title>
        <authorList>
            <person name="Cho K."/>
        </authorList>
    </citation>
    <scope>NUCLEOTIDE SEQUENCE [LARGE SCALE GENOMIC DNA]</scope>
    <source>
        <strain evidence="6">LZ3.2</strain>
        <tissue evidence="6">Leaf</tissue>
    </source>
</reference>
<dbReference type="InterPro" id="IPR003918">
    <property type="entry name" value="NADH_UbQ_OxRdtase"/>
</dbReference>
<proteinExistence type="predicted"/>
<evidence type="ECO:0000256" key="5">
    <source>
        <dbReference type="SAM" id="Phobius"/>
    </source>
</evidence>
<keyword evidence="5" id="KW-1133">Transmembrane helix</keyword>
<dbReference type="EMBL" id="JACXVP010000004">
    <property type="protein sequence ID" value="KAG5610393.1"/>
    <property type="molecule type" value="Genomic_DNA"/>
</dbReference>
<keyword evidence="5" id="KW-0812">Transmembrane</keyword>
<keyword evidence="3" id="KW-0830">Ubiquinone</keyword>
<comment type="caution">
    <text evidence="6">The sequence shown here is derived from an EMBL/GenBank/DDBJ whole genome shotgun (WGS) entry which is preliminary data.</text>
</comment>
<evidence type="ECO:0000256" key="3">
    <source>
        <dbReference type="ARBA" id="ARBA00023075"/>
    </source>
</evidence>
<dbReference type="GO" id="GO:0042773">
    <property type="term" value="P:ATP synthesis coupled electron transport"/>
    <property type="evidence" value="ECO:0007669"/>
    <property type="project" value="InterPro"/>
</dbReference>
<dbReference type="Proteomes" id="UP000824120">
    <property type="component" value="Chromosome 4"/>
</dbReference>
<dbReference type="AlphaFoldDB" id="A0A9J5ZBZ9"/>
<dbReference type="PANTHER" id="PTHR43507">
    <property type="entry name" value="NADH-UBIQUINONE OXIDOREDUCTASE CHAIN 4"/>
    <property type="match status" value="1"/>
</dbReference>
<feature type="transmembrane region" description="Helical" evidence="5">
    <location>
        <begin position="329"/>
        <end position="348"/>
    </location>
</feature>
<dbReference type="OrthoDB" id="1262574at2759"/>
<evidence type="ECO:0000313" key="6">
    <source>
        <dbReference type="EMBL" id="KAG5610393.1"/>
    </source>
</evidence>
<keyword evidence="7" id="KW-1185">Reference proteome</keyword>
<protein>
    <recommendedName>
        <fullName evidence="2">NADH-ubiquinone oxidoreductase chain 4</fullName>
        <ecNumber evidence="1">7.1.1.2</ecNumber>
    </recommendedName>
    <alternativeName>
        <fullName evidence="4">NADH dehydrogenase subunit 4</fullName>
    </alternativeName>
</protein>
<feature type="transmembrane region" description="Helical" evidence="5">
    <location>
        <begin position="249"/>
        <end position="274"/>
    </location>
</feature>